<name>A0ABY5K7G4_9CELL</name>
<dbReference type="Proteomes" id="UP001317322">
    <property type="component" value="Chromosome"/>
</dbReference>
<sequence length="228" mass="24313">MTTTSAPTPPQAPGAPGPSEPAPPSPGWWRRNRWALVALPVVLALALAASGDRVRTLWWQHDLRVPATAGADGTVAFRQRVADGGGGTLPIDVRVRLEDVSDATSLPEDMELPPGTRAVQVDLALEADPDVVLLLCRLAVRDAQGTRYEYVANAWGASQAFAPCVPADAPGPWPPMGDLDEALADPEAPARPRTWSTSPVVVVPQDVEVADVVLWWQMPQHLVLEVPA</sequence>
<evidence type="ECO:0000313" key="3">
    <source>
        <dbReference type="Proteomes" id="UP001317322"/>
    </source>
</evidence>
<protein>
    <submittedName>
        <fullName evidence="2">Uncharacterized protein</fullName>
    </submittedName>
</protein>
<feature type="region of interest" description="Disordered" evidence="1">
    <location>
        <begin position="1"/>
        <end position="26"/>
    </location>
</feature>
<dbReference type="EMBL" id="CP101989">
    <property type="protein sequence ID" value="UUI66209.1"/>
    <property type="molecule type" value="Genomic_DNA"/>
</dbReference>
<proteinExistence type="predicted"/>
<keyword evidence="3" id="KW-1185">Reference proteome</keyword>
<evidence type="ECO:0000256" key="1">
    <source>
        <dbReference type="SAM" id="MobiDB-lite"/>
    </source>
</evidence>
<accession>A0ABY5K7G4</accession>
<dbReference type="RefSeq" id="WP_227564615.1">
    <property type="nucleotide sequence ID" value="NZ_CP101989.1"/>
</dbReference>
<organism evidence="2 3">
    <name type="scientific">Cellulomonas wangsupingiae</name>
    <dbReference type="NCBI Taxonomy" id="2968085"/>
    <lineage>
        <taxon>Bacteria</taxon>
        <taxon>Bacillati</taxon>
        <taxon>Actinomycetota</taxon>
        <taxon>Actinomycetes</taxon>
        <taxon>Micrococcales</taxon>
        <taxon>Cellulomonadaceae</taxon>
        <taxon>Cellulomonas</taxon>
    </lineage>
</organism>
<evidence type="ECO:0000313" key="2">
    <source>
        <dbReference type="EMBL" id="UUI66209.1"/>
    </source>
</evidence>
<feature type="compositionally biased region" description="Pro residues" evidence="1">
    <location>
        <begin position="7"/>
        <end position="26"/>
    </location>
</feature>
<gene>
    <name evidence="2" type="ORF">NP075_05690</name>
</gene>
<reference evidence="2 3" key="1">
    <citation type="submission" date="2022-07" db="EMBL/GenBank/DDBJ databases">
        <title>Novel species in genus cellulomonas.</title>
        <authorList>
            <person name="Ye L."/>
        </authorList>
    </citation>
    <scope>NUCLEOTIDE SEQUENCE [LARGE SCALE GENOMIC DNA]</scope>
    <source>
        <strain evidence="3">zg-Y908</strain>
    </source>
</reference>